<organism evidence="1 2">
    <name type="scientific">Tanacetum coccineum</name>
    <dbReference type="NCBI Taxonomy" id="301880"/>
    <lineage>
        <taxon>Eukaryota</taxon>
        <taxon>Viridiplantae</taxon>
        <taxon>Streptophyta</taxon>
        <taxon>Embryophyta</taxon>
        <taxon>Tracheophyta</taxon>
        <taxon>Spermatophyta</taxon>
        <taxon>Magnoliopsida</taxon>
        <taxon>eudicotyledons</taxon>
        <taxon>Gunneridae</taxon>
        <taxon>Pentapetalae</taxon>
        <taxon>asterids</taxon>
        <taxon>campanulids</taxon>
        <taxon>Asterales</taxon>
        <taxon>Asteraceae</taxon>
        <taxon>Asteroideae</taxon>
        <taxon>Anthemideae</taxon>
        <taxon>Anthemidinae</taxon>
        <taxon>Tanacetum</taxon>
    </lineage>
</organism>
<proteinExistence type="predicted"/>
<accession>A0ABQ4XGQ6</accession>
<dbReference type="EMBL" id="BQNB010009501">
    <property type="protein sequence ID" value="GJS64394.1"/>
    <property type="molecule type" value="Genomic_DNA"/>
</dbReference>
<sequence>MGRILATDPCAILSTEMDAAKLARYPMFQLHHEDILIRKSMDRFKDLLQKLFISGHRDFGSKSKFFMTMSIPVTRRTIITNQRGPEESQIIEADMEQSRYLGNTNSDSPQSDPVALITKKQMMGGDVLEIIQDNDETQNVGVTMKVKGNRWKEPAVEYFGHFTN</sequence>
<reference evidence="1" key="2">
    <citation type="submission" date="2022-01" db="EMBL/GenBank/DDBJ databases">
        <authorList>
            <person name="Yamashiro T."/>
            <person name="Shiraishi A."/>
            <person name="Satake H."/>
            <person name="Nakayama K."/>
        </authorList>
    </citation>
    <scope>NUCLEOTIDE SEQUENCE</scope>
</reference>
<evidence type="ECO:0000313" key="2">
    <source>
        <dbReference type="Proteomes" id="UP001151760"/>
    </source>
</evidence>
<reference evidence="1" key="1">
    <citation type="journal article" date="2022" name="Int. J. Mol. Sci.">
        <title>Draft Genome of Tanacetum Coccineum: Genomic Comparison of Closely Related Tanacetum-Family Plants.</title>
        <authorList>
            <person name="Yamashiro T."/>
            <person name="Shiraishi A."/>
            <person name="Nakayama K."/>
            <person name="Satake H."/>
        </authorList>
    </citation>
    <scope>NUCLEOTIDE SEQUENCE</scope>
</reference>
<protein>
    <submittedName>
        <fullName evidence="1">Uncharacterized protein</fullName>
    </submittedName>
</protein>
<evidence type="ECO:0000313" key="1">
    <source>
        <dbReference type="EMBL" id="GJS64394.1"/>
    </source>
</evidence>
<comment type="caution">
    <text evidence="1">The sequence shown here is derived from an EMBL/GenBank/DDBJ whole genome shotgun (WGS) entry which is preliminary data.</text>
</comment>
<dbReference type="Proteomes" id="UP001151760">
    <property type="component" value="Unassembled WGS sequence"/>
</dbReference>
<keyword evidence="2" id="KW-1185">Reference proteome</keyword>
<gene>
    <name evidence="1" type="ORF">Tco_0678958</name>
</gene>
<name>A0ABQ4XGQ6_9ASTR</name>